<proteinExistence type="inferred from homology"/>
<accession>A0A5K7S4B1</accession>
<evidence type="ECO:0000256" key="3">
    <source>
        <dbReference type="ARBA" id="ARBA00022729"/>
    </source>
</evidence>
<dbReference type="Pfam" id="PF07980">
    <property type="entry name" value="SusD_RagB"/>
    <property type="match status" value="1"/>
</dbReference>
<keyword evidence="9" id="KW-1185">Reference proteome</keyword>
<evidence type="ECO:0000313" key="9">
    <source>
        <dbReference type="Proteomes" id="UP001193389"/>
    </source>
</evidence>
<feature type="domain" description="RagB/SusD" evidence="6">
    <location>
        <begin position="253"/>
        <end position="523"/>
    </location>
</feature>
<dbReference type="InterPro" id="IPR033985">
    <property type="entry name" value="SusD-like_N"/>
</dbReference>
<dbReference type="InterPro" id="IPR011990">
    <property type="entry name" value="TPR-like_helical_dom_sf"/>
</dbReference>
<dbReference type="EMBL" id="AP018694">
    <property type="protein sequence ID" value="BBE16337.1"/>
    <property type="molecule type" value="Genomic_DNA"/>
</dbReference>
<dbReference type="SUPFAM" id="SSF48452">
    <property type="entry name" value="TPR-like"/>
    <property type="match status" value="1"/>
</dbReference>
<evidence type="ECO:0000256" key="1">
    <source>
        <dbReference type="ARBA" id="ARBA00004442"/>
    </source>
</evidence>
<organism evidence="8 9">
    <name type="scientific">Aquipluma nitroreducens</name>
    <dbReference type="NCBI Taxonomy" id="2010828"/>
    <lineage>
        <taxon>Bacteria</taxon>
        <taxon>Pseudomonadati</taxon>
        <taxon>Bacteroidota</taxon>
        <taxon>Bacteroidia</taxon>
        <taxon>Marinilabiliales</taxon>
        <taxon>Prolixibacteraceae</taxon>
        <taxon>Aquipluma</taxon>
    </lineage>
</organism>
<evidence type="ECO:0000259" key="7">
    <source>
        <dbReference type="Pfam" id="PF14322"/>
    </source>
</evidence>
<dbReference type="GO" id="GO:0009279">
    <property type="term" value="C:cell outer membrane"/>
    <property type="evidence" value="ECO:0007669"/>
    <property type="project" value="UniProtKB-SubCell"/>
</dbReference>
<dbReference type="RefSeq" id="WP_318349418.1">
    <property type="nucleotide sequence ID" value="NZ_AP018694.1"/>
</dbReference>
<feature type="domain" description="SusD-like N-terminal" evidence="7">
    <location>
        <begin position="79"/>
        <end position="214"/>
    </location>
</feature>
<evidence type="ECO:0000259" key="6">
    <source>
        <dbReference type="Pfam" id="PF07980"/>
    </source>
</evidence>
<keyword evidence="3" id="KW-0732">Signal</keyword>
<dbReference type="KEGG" id="anf:AQPE_0474"/>
<evidence type="ECO:0000256" key="5">
    <source>
        <dbReference type="ARBA" id="ARBA00023237"/>
    </source>
</evidence>
<gene>
    <name evidence="8" type="ORF">AQPE_0474</name>
</gene>
<dbReference type="InterPro" id="IPR012944">
    <property type="entry name" value="SusD_RagB_dom"/>
</dbReference>
<reference evidence="8" key="1">
    <citation type="journal article" date="2020" name="Int. J. Syst. Evol. Microbiol.">
        <title>Aquipluma nitroreducens gen. nov. sp. nov., a novel facultatively anaerobic bacterium isolated from a freshwater lake.</title>
        <authorList>
            <person name="Watanabe M."/>
            <person name="Kojima H."/>
            <person name="Fukui M."/>
        </authorList>
    </citation>
    <scope>NUCLEOTIDE SEQUENCE</scope>
    <source>
        <strain evidence="8">MeG22</strain>
    </source>
</reference>
<dbReference type="Pfam" id="PF14322">
    <property type="entry name" value="SusD-like_3"/>
    <property type="match status" value="1"/>
</dbReference>
<dbReference type="CDD" id="cd08977">
    <property type="entry name" value="SusD"/>
    <property type="match status" value="1"/>
</dbReference>
<keyword evidence="5" id="KW-0998">Cell outer membrane</keyword>
<dbReference type="PROSITE" id="PS51257">
    <property type="entry name" value="PROKAR_LIPOPROTEIN"/>
    <property type="match status" value="1"/>
</dbReference>
<protein>
    <submittedName>
        <fullName evidence="8">Outer membrane protein</fullName>
    </submittedName>
</protein>
<dbReference type="Gene3D" id="1.25.40.390">
    <property type="match status" value="1"/>
</dbReference>
<evidence type="ECO:0000256" key="4">
    <source>
        <dbReference type="ARBA" id="ARBA00023136"/>
    </source>
</evidence>
<dbReference type="Proteomes" id="UP001193389">
    <property type="component" value="Chromosome"/>
</dbReference>
<sequence>MNLLKIISTMILLVILISSCQNELLETIPNDRLAVDLYWKTDKDAELATNAIYTYLEGIDIFSWDGMSDIGHSNQTFNNEAMIESGQYDALNSKVLQEWTNDYAGIRAANSFFSNVDKIDAASPDLIARLKGEVKVLRAYMYIRLAFLYGDVPLITSEISLKESRSLTRTQVSMIWDFVGSELTESATLLPVTPTEKGRITKGAALALKARVMLYIGKYEEAATAARQVIDMNIYSLYPSYEKLFSYGAENNKEVILDKQFIKSIYSNSMFANMAPHSQRASSNLLVPTNKLVDAYQMNNGKNIEDPTSGFDPQNPYANRDPRLKYSVYVLGSLLPDGKVFNSKPQSGTADAVDYDYISTKTGFTLKKYINSEDLTEPTNCGINIILIRYAEVLLTYAEAKIELNKIDNTVVDAINEVRHRDDVNMPPVSILSQSEMRNIVRKERLVELAFEGFRYFDIRRWRIAENVMPGKIYGMTYSDNGILKTIEVPAVERVFRPGRDYLWPIPQKEKELNPALGQNPNW</sequence>
<comment type="subcellular location">
    <subcellularLocation>
        <location evidence="1">Cell outer membrane</location>
    </subcellularLocation>
</comment>
<comment type="similarity">
    <text evidence="2">Belongs to the SusD family.</text>
</comment>
<evidence type="ECO:0000313" key="8">
    <source>
        <dbReference type="EMBL" id="BBE16337.1"/>
    </source>
</evidence>
<dbReference type="AlphaFoldDB" id="A0A5K7S4B1"/>
<keyword evidence="4" id="KW-0472">Membrane</keyword>
<evidence type="ECO:0000256" key="2">
    <source>
        <dbReference type="ARBA" id="ARBA00006275"/>
    </source>
</evidence>
<name>A0A5K7S4B1_9BACT</name>